<reference evidence="2 3" key="1">
    <citation type="submission" date="2013-03" db="EMBL/GenBank/DDBJ databases">
        <title>The Genome Sequence of Capronia epimyces CBS 606.96.</title>
        <authorList>
            <consortium name="The Broad Institute Genomics Platform"/>
            <person name="Cuomo C."/>
            <person name="de Hoog S."/>
            <person name="Gorbushina A."/>
            <person name="Walker B."/>
            <person name="Young S.K."/>
            <person name="Zeng Q."/>
            <person name="Gargeya S."/>
            <person name="Fitzgerald M."/>
            <person name="Haas B."/>
            <person name="Abouelleil A."/>
            <person name="Allen A.W."/>
            <person name="Alvarado L."/>
            <person name="Arachchi H.M."/>
            <person name="Berlin A.M."/>
            <person name="Chapman S.B."/>
            <person name="Gainer-Dewar J."/>
            <person name="Goldberg J."/>
            <person name="Griggs A."/>
            <person name="Gujja S."/>
            <person name="Hansen M."/>
            <person name="Howarth C."/>
            <person name="Imamovic A."/>
            <person name="Ireland A."/>
            <person name="Larimer J."/>
            <person name="McCowan C."/>
            <person name="Murphy C."/>
            <person name="Pearson M."/>
            <person name="Poon T.W."/>
            <person name="Priest M."/>
            <person name="Roberts A."/>
            <person name="Saif S."/>
            <person name="Shea T."/>
            <person name="Sisk P."/>
            <person name="Sykes S."/>
            <person name="Wortman J."/>
            <person name="Nusbaum C."/>
            <person name="Birren B."/>
        </authorList>
    </citation>
    <scope>NUCLEOTIDE SEQUENCE [LARGE SCALE GENOMIC DNA]</scope>
    <source>
        <strain evidence="2 3">CBS 606.96</strain>
    </source>
</reference>
<protein>
    <submittedName>
        <fullName evidence="2">Uncharacterized protein</fullName>
    </submittedName>
</protein>
<feature type="compositionally biased region" description="Acidic residues" evidence="1">
    <location>
        <begin position="170"/>
        <end position="179"/>
    </location>
</feature>
<dbReference type="Proteomes" id="UP000019478">
    <property type="component" value="Unassembled WGS sequence"/>
</dbReference>
<gene>
    <name evidence="2" type="ORF">A1O3_09081</name>
</gene>
<dbReference type="HOGENOM" id="CLU_1194788_0_0_1"/>
<feature type="region of interest" description="Disordered" evidence="1">
    <location>
        <begin position="21"/>
        <end position="43"/>
    </location>
</feature>
<keyword evidence="3" id="KW-1185">Reference proteome</keyword>
<accession>W9XBS7</accession>
<organism evidence="2 3">
    <name type="scientific">Capronia epimyces CBS 606.96</name>
    <dbReference type="NCBI Taxonomy" id="1182542"/>
    <lineage>
        <taxon>Eukaryota</taxon>
        <taxon>Fungi</taxon>
        <taxon>Dikarya</taxon>
        <taxon>Ascomycota</taxon>
        <taxon>Pezizomycotina</taxon>
        <taxon>Eurotiomycetes</taxon>
        <taxon>Chaetothyriomycetidae</taxon>
        <taxon>Chaetothyriales</taxon>
        <taxon>Herpotrichiellaceae</taxon>
        <taxon>Capronia</taxon>
    </lineage>
</organism>
<evidence type="ECO:0000256" key="1">
    <source>
        <dbReference type="SAM" id="MobiDB-lite"/>
    </source>
</evidence>
<feature type="compositionally biased region" description="Basic and acidic residues" evidence="1">
    <location>
        <begin position="180"/>
        <end position="192"/>
    </location>
</feature>
<sequence length="226" mass="25389">MAQHTVQQLCETIDAKLRLAQAQRRPSEPAYPPTYSAPSSSSYAIPSGFQSATTLDISPRTSMSQDTCTRASSNLECKKSDTSKYTVHHHHHGHPRPRPQLETVISWTSNATRRKEYAKIDRAHSGVRGFLRRLVPRCVCKTARKGFFTGYCDGNSVRRFRMNVCGENGAESEDDETEAEEKQDPVARDAVAEPKTVAVAVAVDEREQQERKEGHESPRSRWTCLQ</sequence>
<proteinExistence type="predicted"/>
<evidence type="ECO:0000313" key="2">
    <source>
        <dbReference type="EMBL" id="EXJ77922.1"/>
    </source>
</evidence>
<dbReference type="EMBL" id="AMGY01000009">
    <property type="protein sequence ID" value="EXJ77922.1"/>
    <property type="molecule type" value="Genomic_DNA"/>
</dbReference>
<dbReference type="AlphaFoldDB" id="W9XBS7"/>
<feature type="region of interest" description="Disordered" evidence="1">
    <location>
        <begin position="168"/>
        <end position="226"/>
    </location>
</feature>
<name>W9XBS7_9EURO</name>
<dbReference type="eggNOG" id="ENOG502T27G">
    <property type="taxonomic scope" value="Eukaryota"/>
</dbReference>
<dbReference type="OrthoDB" id="5366332at2759"/>
<comment type="caution">
    <text evidence="2">The sequence shown here is derived from an EMBL/GenBank/DDBJ whole genome shotgun (WGS) entry which is preliminary data.</text>
</comment>
<dbReference type="RefSeq" id="XP_007737367.1">
    <property type="nucleotide sequence ID" value="XM_007739177.1"/>
</dbReference>
<feature type="compositionally biased region" description="Low complexity" evidence="1">
    <location>
        <begin position="33"/>
        <end position="43"/>
    </location>
</feature>
<evidence type="ECO:0000313" key="3">
    <source>
        <dbReference type="Proteomes" id="UP000019478"/>
    </source>
</evidence>
<feature type="compositionally biased region" description="Basic and acidic residues" evidence="1">
    <location>
        <begin position="203"/>
        <end position="219"/>
    </location>
</feature>
<dbReference type="GeneID" id="19173167"/>